<feature type="domain" description="GGDEF" evidence="2">
    <location>
        <begin position="139"/>
        <end position="269"/>
    </location>
</feature>
<dbReference type="NCBIfam" id="TIGR00254">
    <property type="entry name" value="GGDEF"/>
    <property type="match status" value="1"/>
</dbReference>
<dbReference type="FunFam" id="3.30.70.270:FF:000001">
    <property type="entry name" value="Diguanylate cyclase domain protein"/>
    <property type="match status" value="1"/>
</dbReference>
<dbReference type="SMART" id="SM00267">
    <property type="entry name" value="GGDEF"/>
    <property type="match status" value="1"/>
</dbReference>
<evidence type="ECO:0000259" key="2">
    <source>
        <dbReference type="PROSITE" id="PS50887"/>
    </source>
</evidence>
<dbReference type="Pfam" id="PF00990">
    <property type="entry name" value="GGDEF"/>
    <property type="match status" value="1"/>
</dbReference>
<organism evidence="3 4">
    <name type="scientific">Waterburya agarophytonicola KI4</name>
    <dbReference type="NCBI Taxonomy" id="2874699"/>
    <lineage>
        <taxon>Bacteria</taxon>
        <taxon>Bacillati</taxon>
        <taxon>Cyanobacteriota</taxon>
        <taxon>Cyanophyceae</taxon>
        <taxon>Pleurocapsales</taxon>
        <taxon>Hyellaceae</taxon>
        <taxon>Waterburya</taxon>
        <taxon>Waterburya agarophytonicola</taxon>
    </lineage>
</organism>
<dbReference type="InterPro" id="IPR043128">
    <property type="entry name" value="Rev_trsase/Diguanyl_cyclase"/>
</dbReference>
<dbReference type="InterPro" id="IPR050469">
    <property type="entry name" value="Diguanylate_Cyclase"/>
</dbReference>
<dbReference type="Proteomes" id="UP000729733">
    <property type="component" value="Unassembled WGS sequence"/>
</dbReference>
<reference evidence="3" key="1">
    <citation type="journal article" date="2021" name="Antonie Van Leeuwenhoek">
        <title>Draft genome and description of Waterburya agarophytonicola gen. nov. sp. nov. (Pleurocapsales, Cyanobacteria): a seaweed symbiont.</title>
        <authorList>
            <person name="Bonthond G."/>
            <person name="Shalygin S."/>
            <person name="Bayer T."/>
            <person name="Weinberger F."/>
        </authorList>
    </citation>
    <scope>NUCLEOTIDE SEQUENCE</scope>
    <source>
        <strain evidence="3">KI4</strain>
    </source>
</reference>
<feature type="transmembrane region" description="Helical" evidence="1">
    <location>
        <begin position="48"/>
        <end position="64"/>
    </location>
</feature>
<evidence type="ECO:0000256" key="1">
    <source>
        <dbReference type="SAM" id="Phobius"/>
    </source>
</evidence>
<dbReference type="EMBL" id="JADWDC010000037">
    <property type="protein sequence ID" value="MCC0178189.1"/>
    <property type="molecule type" value="Genomic_DNA"/>
</dbReference>
<evidence type="ECO:0000313" key="3">
    <source>
        <dbReference type="EMBL" id="MCC0178189.1"/>
    </source>
</evidence>
<keyword evidence="1" id="KW-1133">Transmembrane helix</keyword>
<keyword evidence="1" id="KW-0812">Transmembrane</keyword>
<dbReference type="AlphaFoldDB" id="A0A964BRD0"/>
<keyword evidence="4" id="KW-1185">Reference proteome</keyword>
<dbReference type="Gene3D" id="3.30.70.270">
    <property type="match status" value="1"/>
</dbReference>
<keyword evidence="1" id="KW-0472">Membrane</keyword>
<dbReference type="RefSeq" id="WP_229641257.1">
    <property type="nucleotide sequence ID" value="NZ_JADWDC010000037.1"/>
</dbReference>
<dbReference type="PROSITE" id="PS50887">
    <property type="entry name" value="GGDEF"/>
    <property type="match status" value="1"/>
</dbReference>
<dbReference type="PANTHER" id="PTHR45138">
    <property type="entry name" value="REGULATORY COMPONENTS OF SENSORY TRANSDUCTION SYSTEM"/>
    <property type="match status" value="1"/>
</dbReference>
<dbReference type="InterPro" id="IPR029787">
    <property type="entry name" value="Nucleotide_cyclase"/>
</dbReference>
<sequence>MSKHYVRLVGLIAVLLISVLDYFIVVDISLSILYLLPIVFTSWHGTRRFSSLLVFVSSVGWFLAEFSAKENLNFAILLWNTAVRLIVFLTIAHLLSSLKLAYEREKTLSQTDGLTKIVNRRFFLEILDTEYQRSLRYDCCFTLAYLDLDNFKQINDRFGHQTGDDLLKLVAQTLQKNIREIDTVARLGGDEFALLLPETNYQNGKLVLNRLQQQLMTEITAYSPPVSTSIGTITFLNVPESVDKILESVDNLMYKVKKSGKNGIEHQLFP</sequence>
<dbReference type="InterPro" id="IPR000160">
    <property type="entry name" value="GGDEF_dom"/>
</dbReference>
<dbReference type="CDD" id="cd01949">
    <property type="entry name" value="GGDEF"/>
    <property type="match status" value="1"/>
</dbReference>
<name>A0A964BRD0_9CYAN</name>
<comment type="caution">
    <text evidence="3">The sequence shown here is derived from an EMBL/GenBank/DDBJ whole genome shotgun (WGS) entry which is preliminary data.</text>
</comment>
<dbReference type="PANTHER" id="PTHR45138:SF9">
    <property type="entry name" value="DIGUANYLATE CYCLASE DGCM-RELATED"/>
    <property type="match status" value="1"/>
</dbReference>
<dbReference type="SUPFAM" id="SSF55073">
    <property type="entry name" value="Nucleotide cyclase"/>
    <property type="match status" value="1"/>
</dbReference>
<protein>
    <submittedName>
        <fullName evidence="3">Diguanylate cyclase</fullName>
    </submittedName>
</protein>
<evidence type="ECO:0000313" key="4">
    <source>
        <dbReference type="Proteomes" id="UP000729733"/>
    </source>
</evidence>
<feature type="transmembrane region" description="Helical" evidence="1">
    <location>
        <begin position="12"/>
        <end position="36"/>
    </location>
</feature>
<proteinExistence type="predicted"/>
<accession>A0A964BRD0</accession>
<feature type="transmembrane region" description="Helical" evidence="1">
    <location>
        <begin position="76"/>
        <end position="96"/>
    </location>
</feature>
<gene>
    <name evidence="3" type="ORF">I4641_14495</name>
</gene>
<dbReference type="GO" id="GO:0052621">
    <property type="term" value="F:diguanylate cyclase activity"/>
    <property type="evidence" value="ECO:0007669"/>
    <property type="project" value="TreeGrafter"/>
</dbReference>